<dbReference type="EMBL" id="CAAE01024700">
    <property type="protein sequence ID" value="CAG14775.1"/>
    <property type="molecule type" value="Genomic_DNA"/>
</dbReference>
<proteinExistence type="predicted"/>
<dbReference type="Gene3D" id="2.80.10.50">
    <property type="match status" value="1"/>
</dbReference>
<dbReference type="InterPro" id="IPR036300">
    <property type="entry name" value="MIR_dom_sf"/>
</dbReference>
<dbReference type="Pfam" id="PF02815">
    <property type="entry name" value="MIR"/>
    <property type="match status" value="1"/>
</dbReference>
<evidence type="ECO:0000259" key="2">
    <source>
        <dbReference type="Pfam" id="PF02815"/>
    </source>
</evidence>
<evidence type="ECO:0000313" key="3">
    <source>
        <dbReference type="EMBL" id="CAG14775.1"/>
    </source>
</evidence>
<feature type="non-terminal residue" evidence="3">
    <location>
        <position position="102"/>
    </location>
</feature>
<accession>Q4RA08</accession>
<dbReference type="OrthoDB" id="8652346at2759"/>
<organism evidence="3">
    <name type="scientific">Tetraodon nigroviridis</name>
    <name type="common">Spotted green pufferfish</name>
    <name type="synonym">Chelonodon nigroviridis</name>
    <dbReference type="NCBI Taxonomy" id="99883"/>
    <lineage>
        <taxon>Eukaryota</taxon>
        <taxon>Metazoa</taxon>
        <taxon>Chordata</taxon>
        <taxon>Craniata</taxon>
        <taxon>Vertebrata</taxon>
        <taxon>Euteleostomi</taxon>
        <taxon>Actinopterygii</taxon>
        <taxon>Neopterygii</taxon>
        <taxon>Teleostei</taxon>
        <taxon>Neoteleostei</taxon>
        <taxon>Acanthomorphata</taxon>
        <taxon>Eupercaria</taxon>
        <taxon>Tetraodontiformes</taxon>
        <taxon>Tetradontoidea</taxon>
        <taxon>Tetraodontidae</taxon>
        <taxon>Tetraodon</taxon>
    </lineage>
</organism>
<reference evidence="3" key="1">
    <citation type="journal article" date="2004" name="Nature">
        <title>Genome duplication in the teleost fish Tetraodon nigroviridis reveals the early vertebrate proto-karyotype.</title>
        <authorList>
            <person name="Jaillon O."/>
            <person name="Aury J.-M."/>
            <person name="Brunet F."/>
            <person name="Petit J.-L."/>
            <person name="Stange-Thomann N."/>
            <person name="Mauceli E."/>
            <person name="Bouneau L."/>
            <person name="Fischer C."/>
            <person name="Ozouf-Costaz C."/>
            <person name="Bernot A."/>
            <person name="Nicaud S."/>
            <person name="Jaffe D."/>
            <person name="Fisher S."/>
            <person name="Lutfalla G."/>
            <person name="Dossat C."/>
            <person name="Segurens B."/>
            <person name="Dasilva C."/>
            <person name="Salanoubat M."/>
            <person name="Levy M."/>
            <person name="Boudet N."/>
            <person name="Castellano S."/>
            <person name="Anthouard V."/>
            <person name="Jubin C."/>
            <person name="Castelli V."/>
            <person name="Katinka M."/>
            <person name="Vacherie B."/>
            <person name="Biemont C."/>
            <person name="Skalli Z."/>
            <person name="Cattolico L."/>
            <person name="Poulain J."/>
            <person name="De Berardinis V."/>
            <person name="Cruaud C."/>
            <person name="Duprat S."/>
            <person name="Brottier P."/>
            <person name="Coutanceau J.-P."/>
            <person name="Gouzy J."/>
            <person name="Parra G."/>
            <person name="Lardier G."/>
            <person name="Chapple C."/>
            <person name="McKernan K.J."/>
            <person name="McEwan P."/>
            <person name="Bosak S."/>
            <person name="Kellis M."/>
            <person name="Volff J.-N."/>
            <person name="Guigo R."/>
            <person name="Zody M.C."/>
            <person name="Mesirov J."/>
            <person name="Lindblad-Toh K."/>
            <person name="Birren B."/>
            <person name="Nusbaum C."/>
            <person name="Kahn D."/>
            <person name="Robinson-Rechavi M."/>
            <person name="Laudet V."/>
            <person name="Schachter V."/>
            <person name="Quetier F."/>
            <person name="Saurin W."/>
            <person name="Scarpelli C."/>
            <person name="Wincker P."/>
            <person name="Lander E.S."/>
            <person name="Weissenbach J."/>
            <person name="Roest Crollius H."/>
        </authorList>
    </citation>
    <scope>NUCLEOTIDE SEQUENCE [LARGE SCALE GENOMIC DNA]</scope>
</reference>
<gene>
    <name evidence="3" type="ORF">GSTENG00037166001</name>
</gene>
<dbReference type="SUPFAM" id="SSF82109">
    <property type="entry name" value="MIR domain"/>
    <property type="match status" value="1"/>
</dbReference>
<name>Q4RA08_TETNG</name>
<feature type="domain" description="MIR" evidence="2">
    <location>
        <begin position="1"/>
        <end position="25"/>
    </location>
</feature>
<evidence type="ECO:0000256" key="1">
    <source>
        <dbReference type="ARBA" id="ARBA00022737"/>
    </source>
</evidence>
<comment type="caution">
    <text evidence="3">The sequence shown here is derived from an EMBL/GenBank/DDBJ whole genome shotgun (WGS) entry which is preliminary data.</text>
</comment>
<sequence length="102" mass="11529">GDVVRLFHAEQEKFLTCDDHRKKRTFFCEPLGVSLQRRPPAAKHCGKWRLCNTTRVEGELVTGTACSGSNRWPGERCLAAEVSGLHHVDLIQKSTVLHGQYR</sequence>
<reference evidence="3" key="2">
    <citation type="submission" date="2004-02" db="EMBL/GenBank/DDBJ databases">
        <authorList>
            <consortium name="Genoscope"/>
            <consortium name="Whitehead Institute Centre for Genome Research"/>
        </authorList>
    </citation>
    <scope>NUCLEOTIDE SEQUENCE</scope>
</reference>
<keyword evidence="1" id="KW-0677">Repeat</keyword>
<dbReference type="KEGG" id="tng:GSTEN00037166G001"/>
<protein>
    <submittedName>
        <fullName evidence="3">(spotted green pufferfish) hypothetical protein</fullName>
    </submittedName>
</protein>
<dbReference type="AlphaFoldDB" id="Q4RA08"/>
<dbReference type="InterPro" id="IPR016093">
    <property type="entry name" value="MIR_motif"/>
</dbReference>